<dbReference type="Proteomes" id="UP001142489">
    <property type="component" value="Unassembled WGS sequence"/>
</dbReference>
<sequence>MRSNYFERNKTKEKQAQKPVACVAEVQAEEEETMEISLQADKVILPLAGSIFEQTAQAGATGTLPAPAKRNPGVRDSHCLPRLSPCLASSLP</sequence>
<organism evidence="1 2">
    <name type="scientific">Phrynocephalus forsythii</name>
    <dbReference type="NCBI Taxonomy" id="171643"/>
    <lineage>
        <taxon>Eukaryota</taxon>
        <taxon>Metazoa</taxon>
        <taxon>Chordata</taxon>
        <taxon>Craniata</taxon>
        <taxon>Vertebrata</taxon>
        <taxon>Euteleostomi</taxon>
        <taxon>Lepidosauria</taxon>
        <taxon>Squamata</taxon>
        <taxon>Bifurcata</taxon>
        <taxon>Unidentata</taxon>
        <taxon>Episquamata</taxon>
        <taxon>Toxicofera</taxon>
        <taxon>Iguania</taxon>
        <taxon>Acrodonta</taxon>
        <taxon>Agamidae</taxon>
        <taxon>Agaminae</taxon>
        <taxon>Phrynocephalus</taxon>
    </lineage>
</organism>
<protein>
    <submittedName>
        <fullName evidence="1">Uncharacterized protein</fullName>
    </submittedName>
</protein>
<dbReference type="EMBL" id="JAPFRF010000007">
    <property type="protein sequence ID" value="KAJ7327094.1"/>
    <property type="molecule type" value="Genomic_DNA"/>
</dbReference>
<accession>A0A9Q0XWC2</accession>
<gene>
    <name evidence="1" type="ORF">JRQ81_016853</name>
</gene>
<comment type="caution">
    <text evidence="1">The sequence shown here is derived from an EMBL/GenBank/DDBJ whole genome shotgun (WGS) entry which is preliminary data.</text>
</comment>
<dbReference type="AlphaFoldDB" id="A0A9Q0XWC2"/>
<keyword evidence="2" id="KW-1185">Reference proteome</keyword>
<proteinExistence type="predicted"/>
<evidence type="ECO:0000313" key="2">
    <source>
        <dbReference type="Proteomes" id="UP001142489"/>
    </source>
</evidence>
<evidence type="ECO:0000313" key="1">
    <source>
        <dbReference type="EMBL" id="KAJ7327094.1"/>
    </source>
</evidence>
<name>A0A9Q0XWC2_9SAUR</name>
<reference evidence="1" key="1">
    <citation type="journal article" date="2023" name="DNA Res.">
        <title>Chromosome-level genome assembly of Phrynocephalus forsythii using third-generation DNA sequencing and Hi-C analysis.</title>
        <authorList>
            <person name="Qi Y."/>
            <person name="Zhao W."/>
            <person name="Zhao Y."/>
            <person name="Niu C."/>
            <person name="Cao S."/>
            <person name="Zhang Y."/>
        </authorList>
    </citation>
    <scope>NUCLEOTIDE SEQUENCE</scope>
    <source>
        <tissue evidence="1">Muscle</tissue>
    </source>
</reference>